<feature type="chain" id="PRO_5012985468" description="SGNH hydrolase-type esterase domain-containing protein" evidence="2">
    <location>
        <begin position="22"/>
        <end position="447"/>
    </location>
</feature>
<keyword evidence="5" id="KW-1185">Reference proteome</keyword>
<sequence>MRRAIVVSLLVLGLAAVPAPAADPAGFPLKDGDVWVMAGDSITAQHLHSNYFEAFCYARYPKLKFAFRNSGVGGHTIPSTLARFDYDIAAWHPTVVSVELGMNDSGGTATDKFVANMGTMVARIRESKARPILFAASPVNDGTRAARLGGRNQRLDEYATALKTFAEKEQLPYADQFHALLDVWGKNKPRENLANSLGIVRGLAGDNSVAGVEHLREFLAAQDKSPDKPVSMNGDPVHPGPPGQLMMAAALLKALHADGFVSSVAVDASGKTADAKGCEVSGLKSGDNTVTFDRLDECLPFPIPEDARAVLSLAPDVLTLSAYTLKVNGLKDGEYLLKVDGVESARVSAKELAAGLNLTDLPRVAKAKGPNPLAAQSQAILAAVAAKEGVVGTWRALSQRAHAANANAALKAELGELTKKVEAADEKIREAARPQKRHFEIAPAPGV</sequence>
<proteinExistence type="predicted"/>
<dbReference type="Gene3D" id="3.40.50.1110">
    <property type="entry name" value="SGNH hydrolase"/>
    <property type="match status" value="1"/>
</dbReference>
<keyword evidence="2" id="KW-0732">Signal</keyword>
<feature type="domain" description="SGNH hydrolase-type esterase" evidence="3">
    <location>
        <begin position="39"/>
        <end position="182"/>
    </location>
</feature>
<dbReference type="Proteomes" id="UP000214646">
    <property type="component" value="Unassembled WGS sequence"/>
</dbReference>
<name>A0A225D9U8_9BACT</name>
<protein>
    <recommendedName>
        <fullName evidence="3">SGNH hydrolase-type esterase domain-containing protein</fullName>
    </recommendedName>
</protein>
<evidence type="ECO:0000259" key="3">
    <source>
        <dbReference type="Pfam" id="PF13472"/>
    </source>
</evidence>
<accession>A0A225D9U8</accession>
<dbReference type="RefSeq" id="WP_088259436.1">
    <property type="nucleotide sequence ID" value="NZ_NIDE01000017.1"/>
</dbReference>
<dbReference type="PANTHER" id="PTHR30383">
    <property type="entry name" value="THIOESTERASE 1/PROTEASE 1/LYSOPHOSPHOLIPASE L1"/>
    <property type="match status" value="1"/>
</dbReference>
<feature type="signal peptide" evidence="2">
    <location>
        <begin position="1"/>
        <end position="21"/>
    </location>
</feature>
<comment type="caution">
    <text evidence="4">The sequence shown here is derived from an EMBL/GenBank/DDBJ whole genome shotgun (WGS) entry which is preliminary data.</text>
</comment>
<evidence type="ECO:0000256" key="2">
    <source>
        <dbReference type="SAM" id="SignalP"/>
    </source>
</evidence>
<evidence type="ECO:0000256" key="1">
    <source>
        <dbReference type="SAM" id="Coils"/>
    </source>
</evidence>
<gene>
    <name evidence="4" type="ORF">FRUB_08997</name>
</gene>
<dbReference type="InterPro" id="IPR013830">
    <property type="entry name" value="SGNH_hydro"/>
</dbReference>
<keyword evidence="1" id="KW-0175">Coiled coil</keyword>
<dbReference type="SUPFAM" id="SSF52266">
    <property type="entry name" value="SGNH hydrolase"/>
    <property type="match status" value="1"/>
</dbReference>
<evidence type="ECO:0000313" key="4">
    <source>
        <dbReference type="EMBL" id="OWK36434.1"/>
    </source>
</evidence>
<dbReference type="OrthoDB" id="9794725at2"/>
<dbReference type="AlphaFoldDB" id="A0A225D9U8"/>
<dbReference type="Pfam" id="PF13472">
    <property type="entry name" value="Lipase_GDSL_2"/>
    <property type="match status" value="1"/>
</dbReference>
<dbReference type="GO" id="GO:0004622">
    <property type="term" value="F:phosphatidylcholine lysophospholipase activity"/>
    <property type="evidence" value="ECO:0007669"/>
    <property type="project" value="TreeGrafter"/>
</dbReference>
<dbReference type="InterPro" id="IPR051532">
    <property type="entry name" value="Ester_Hydrolysis_Enzymes"/>
</dbReference>
<reference evidence="5" key="1">
    <citation type="submission" date="2017-06" db="EMBL/GenBank/DDBJ databases">
        <title>Genome analysis of Fimbriiglobus ruber SP5, the first member of the order Planctomycetales with confirmed chitinolytic capability.</title>
        <authorList>
            <person name="Ravin N.V."/>
            <person name="Rakitin A.L."/>
            <person name="Ivanova A.A."/>
            <person name="Beletsky A.V."/>
            <person name="Kulichevskaya I.S."/>
            <person name="Mardanov A.V."/>
            <person name="Dedysh S.N."/>
        </authorList>
    </citation>
    <scope>NUCLEOTIDE SEQUENCE [LARGE SCALE GENOMIC DNA]</scope>
    <source>
        <strain evidence="5">SP5</strain>
    </source>
</reference>
<dbReference type="EMBL" id="NIDE01000017">
    <property type="protein sequence ID" value="OWK36434.1"/>
    <property type="molecule type" value="Genomic_DNA"/>
</dbReference>
<organism evidence="4 5">
    <name type="scientific">Fimbriiglobus ruber</name>
    <dbReference type="NCBI Taxonomy" id="1908690"/>
    <lineage>
        <taxon>Bacteria</taxon>
        <taxon>Pseudomonadati</taxon>
        <taxon>Planctomycetota</taxon>
        <taxon>Planctomycetia</taxon>
        <taxon>Gemmatales</taxon>
        <taxon>Gemmataceae</taxon>
        <taxon>Fimbriiglobus</taxon>
    </lineage>
</organism>
<dbReference type="InterPro" id="IPR036514">
    <property type="entry name" value="SGNH_hydro_sf"/>
</dbReference>
<feature type="coiled-coil region" evidence="1">
    <location>
        <begin position="400"/>
        <end position="427"/>
    </location>
</feature>
<evidence type="ECO:0000313" key="5">
    <source>
        <dbReference type="Proteomes" id="UP000214646"/>
    </source>
</evidence>
<dbReference type="PANTHER" id="PTHR30383:SF5">
    <property type="entry name" value="SGNH HYDROLASE-TYPE ESTERASE DOMAIN-CONTAINING PROTEIN"/>
    <property type="match status" value="1"/>
</dbReference>